<evidence type="ECO:0000256" key="4">
    <source>
        <dbReference type="SAM" id="SignalP"/>
    </source>
</evidence>
<dbReference type="InterPro" id="IPR008929">
    <property type="entry name" value="Chondroitin_lyas"/>
</dbReference>
<dbReference type="GO" id="GO:0016829">
    <property type="term" value="F:lyase activity"/>
    <property type="evidence" value="ECO:0007669"/>
    <property type="project" value="UniProtKB-KW"/>
</dbReference>
<dbReference type="Pfam" id="PF05426">
    <property type="entry name" value="Alginate_lyase"/>
    <property type="match status" value="1"/>
</dbReference>
<evidence type="ECO:0000256" key="2">
    <source>
        <dbReference type="ARBA" id="ARBA00023239"/>
    </source>
</evidence>
<evidence type="ECO:0000259" key="5">
    <source>
        <dbReference type="Pfam" id="PF05426"/>
    </source>
</evidence>
<protein>
    <submittedName>
        <fullName evidence="6">Alginate lyase</fullName>
    </submittedName>
</protein>
<feature type="signal peptide" evidence="4">
    <location>
        <begin position="1"/>
        <end position="29"/>
    </location>
</feature>
<keyword evidence="1 4" id="KW-0732">Signal</keyword>
<feature type="chain" id="PRO_5039229909" evidence="4">
    <location>
        <begin position="30"/>
        <end position="418"/>
    </location>
</feature>
<evidence type="ECO:0000313" key="7">
    <source>
        <dbReference type="Proteomes" id="UP000198609"/>
    </source>
</evidence>
<evidence type="ECO:0000313" key="6">
    <source>
        <dbReference type="EMBL" id="SEB29876.1"/>
    </source>
</evidence>
<feature type="region of interest" description="Disordered" evidence="3">
    <location>
        <begin position="386"/>
        <end position="418"/>
    </location>
</feature>
<dbReference type="AlphaFoldDB" id="A0A1H4I7Z7"/>
<evidence type="ECO:0000256" key="1">
    <source>
        <dbReference type="ARBA" id="ARBA00022729"/>
    </source>
</evidence>
<name>A0A1H4I7Z7_STRMJ</name>
<sequence length="418" mass="45637">MARTRTALLSVLALLAGLLSLQLSGPAPRATAAPAAFTHPGVLVSRAQLDYARSKVQADQQPWKAAYDDMMGSSYASLSRTPQPRAVVECGSSSNPNHGCTEERQDAIAAYTDALAWYFTRDSKYAKKSIEIMDAWSSTITDHTNSNAPLQSGWSGATWPRAAEIIKYTYDGGWPGAGRFATMLRNVYLPEVINGAATKNGNWELVMTEATIGIAVFLDDRSAYDKAVSTYLDRVPAYVYLTSDGDLPKPPADSSIDTEAEVIKYWQGQSTFADGLAQETCRDFGHTGWGIASIADIAETSRIQGQDLYPKIQDRLRYALGFHTAYENGTPVPSWLCGGTVKKGLDQVTEVGFNALHNRLGISMSKHPEVHRGPPPVRHRQLLQRLDDPHPRGQPVLTERHPGPLRRRGRGAGAVDDP</sequence>
<dbReference type="EMBL" id="FNST01000001">
    <property type="protein sequence ID" value="SEB29876.1"/>
    <property type="molecule type" value="Genomic_DNA"/>
</dbReference>
<keyword evidence="7" id="KW-1185">Reference proteome</keyword>
<feature type="domain" description="Alginate lyase" evidence="5">
    <location>
        <begin position="96"/>
        <end position="235"/>
    </location>
</feature>
<dbReference type="GO" id="GO:0042597">
    <property type="term" value="C:periplasmic space"/>
    <property type="evidence" value="ECO:0007669"/>
    <property type="project" value="InterPro"/>
</dbReference>
<dbReference type="InterPro" id="IPR008397">
    <property type="entry name" value="Alginate_lyase_dom"/>
</dbReference>
<dbReference type="SUPFAM" id="SSF48230">
    <property type="entry name" value="Chondroitin AC/alginate lyase"/>
    <property type="match status" value="1"/>
</dbReference>
<accession>A0A1H4I7Z7</accession>
<keyword evidence="2 6" id="KW-0456">Lyase</keyword>
<proteinExistence type="predicted"/>
<reference evidence="7" key="1">
    <citation type="submission" date="2016-10" db="EMBL/GenBank/DDBJ databases">
        <authorList>
            <person name="Varghese N."/>
            <person name="Submissions S."/>
        </authorList>
    </citation>
    <scope>NUCLEOTIDE SEQUENCE [LARGE SCALE GENOMIC DNA]</scope>
    <source>
        <strain evidence="7">DSM 40318</strain>
    </source>
</reference>
<evidence type="ECO:0000256" key="3">
    <source>
        <dbReference type="SAM" id="MobiDB-lite"/>
    </source>
</evidence>
<dbReference type="Proteomes" id="UP000198609">
    <property type="component" value="Unassembled WGS sequence"/>
</dbReference>
<dbReference type="Gene3D" id="1.50.10.100">
    <property type="entry name" value="Chondroitin AC/alginate lyase"/>
    <property type="match status" value="1"/>
</dbReference>
<organism evidence="6 7">
    <name type="scientific">Streptomyces melanosporofaciens</name>
    <dbReference type="NCBI Taxonomy" id="67327"/>
    <lineage>
        <taxon>Bacteria</taxon>
        <taxon>Bacillati</taxon>
        <taxon>Actinomycetota</taxon>
        <taxon>Actinomycetes</taxon>
        <taxon>Kitasatosporales</taxon>
        <taxon>Streptomycetaceae</taxon>
        <taxon>Streptomyces</taxon>
        <taxon>Streptomyces violaceusniger group</taxon>
    </lineage>
</organism>
<gene>
    <name evidence="6" type="ORF">SAMN04490356_0108</name>
</gene>